<sequence>MNVRTYNGPEKPRQQILRLGQCISRNLVRDLAKGTEEIELTRKERQLLEKYKADLHEGNRLGAIQSHKNWIISAIKLRRRLDSVQNSAETGVQRDPDTNVLVIIEILRRACRDRAKLLGPEADQPLEEEICAPSCSREARIQEIHRRIRNREAIELETVFRIFTRVTIPYRKAVMKELCFHPWYMNGDEEI</sequence>
<gene>
    <name evidence="1" type="ORF">MBM_08101</name>
</gene>
<evidence type="ECO:0000313" key="1">
    <source>
        <dbReference type="EMBL" id="EKD13900.1"/>
    </source>
</evidence>
<dbReference type="OrthoDB" id="10472141at2759"/>
<accession>K1W9H3</accession>
<name>K1W9H3_MARBU</name>
<proteinExistence type="predicted"/>
<protein>
    <submittedName>
        <fullName evidence="1">Uncharacterized protein</fullName>
    </submittedName>
</protein>
<dbReference type="InParanoid" id="K1W9H3"/>
<reference evidence="1 2" key="1">
    <citation type="journal article" date="2012" name="BMC Genomics">
        <title>Sequencing the genome of Marssonina brunnea reveals fungus-poplar co-evolution.</title>
        <authorList>
            <person name="Zhu S."/>
            <person name="Cao Y.-Z."/>
            <person name="Jiang C."/>
            <person name="Tan B.-Y."/>
            <person name="Wang Z."/>
            <person name="Feng S."/>
            <person name="Zhang L."/>
            <person name="Su X.-H."/>
            <person name="Brejova B."/>
            <person name="Vinar T."/>
            <person name="Xu M."/>
            <person name="Wang M.-X."/>
            <person name="Zhang S.-G."/>
            <person name="Huang M.-R."/>
            <person name="Wu R."/>
            <person name="Zhou Y."/>
        </authorList>
    </citation>
    <scope>NUCLEOTIDE SEQUENCE [LARGE SCALE GENOMIC DNA]</scope>
    <source>
        <strain evidence="1 2">MB_m1</strain>
    </source>
</reference>
<dbReference type="Proteomes" id="UP000006753">
    <property type="component" value="Unassembled WGS sequence"/>
</dbReference>
<evidence type="ECO:0000313" key="2">
    <source>
        <dbReference type="Proteomes" id="UP000006753"/>
    </source>
</evidence>
<keyword evidence="2" id="KW-1185">Reference proteome</keyword>
<dbReference type="AlphaFoldDB" id="K1W9H3"/>
<dbReference type="EMBL" id="JH921448">
    <property type="protein sequence ID" value="EKD13900.1"/>
    <property type="molecule type" value="Genomic_DNA"/>
</dbReference>
<dbReference type="KEGG" id="mbe:MBM_08101"/>
<organism evidence="1 2">
    <name type="scientific">Marssonina brunnea f. sp. multigermtubi (strain MB_m1)</name>
    <name type="common">Marssonina leaf spot fungus</name>
    <dbReference type="NCBI Taxonomy" id="1072389"/>
    <lineage>
        <taxon>Eukaryota</taxon>
        <taxon>Fungi</taxon>
        <taxon>Dikarya</taxon>
        <taxon>Ascomycota</taxon>
        <taxon>Pezizomycotina</taxon>
        <taxon>Leotiomycetes</taxon>
        <taxon>Helotiales</taxon>
        <taxon>Drepanopezizaceae</taxon>
        <taxon>Drepanopeziza</taxon>
    </lineage>
</organism>
<dbReference type="HOGENOM" id="CLU_1421688_0_0_1"/>